<reference evidence="1" key="1">
    <citation type="submission" date="2021-10" db="EMBL/GenBank/DDBJ databases">
        <title>Tropical sea cucumber genome reveals ecological adaptation and Cuvierian tubules defense mechanism.</title>
        <authorList>
            <person name="Chen T."/>
        </authorList>
    </citation>
    <scope>NUCLEOTIDE SEQUENCE</scope>
    <source>
        <strain evidence="1">Nanhai2018</strain>
        <tissue evidence="1">Muscle</tissue>
    </source>
</reference>
<dbReference type="EMBL" id="JAIZAY010000010">
    <property type="protein sequence ID" value="KAJ8034371.1"/>
    <property type="molecule type" value="Genomic_DNA"/>
</dbReference>
<protein>
    <submittedName>
        <fullName evidence="1">Uncharacterized protein</fullName>
    </submittedName>
</protein>
<gene>
    <name evidence="1" type="ORF">HOLleu_21171</name>
</gene>
<proteinExistence type="predicted"/>
<dbReference type="AlphaFoldDB" id="A0A9Q1BXK0"/>
<accession>A0A9Q1BXK0</accession>
<comment type="caution">
    <text evidence="1">The sequence shown here is derived from an EMBL/GenBank/DDBJ whole genome shotgun (WGS) entry which is preliminary data.</text>
</comment>
<name>A0A9Q1BXK0_HOLLE</name>
<organism evidence="1 2">
    <name type="scientific">Holothuria leucospilota</name>
    <name type="common">Black long sea cucumber</name>
    <name type="synonym">Mertensiothuria leucospilota</name>
    <dbReference type="NCBI Taxonomy" id="206669"/>
    <lineage>
        <taxon>Eukaryota</taxon>
        <taxon>Metazoa</taxon>
        <taxon>Echinodermata</taxon>
        <taxon>Eleutherozoa</taxon>
        <taxon>Echinozoa</taxon>
        <taxon>Holothuroidea</taxon>
        <taxon>Aspidochirotacea</taxon>
        <taxon>Aspidochirotida</taxon>
        <taxon>Holothuriidae</taxon>
        <taxon>Holothuria</taxon>
    </lineage>
</organism>
<evidence type="ECO:0000313" key="1">
    <source>
        <dbReference type="EMBL" id="KAJ8034371.1"/>
    </source>
</evidence>
<dbReference type="SUPFAM" id="SSF47353">
    <property type="entry name" value="Retrovirus capsid dimerization domain-like"/>
    <property type="match status" value="1"/>
</dbReference>
<sequence length="124" mass="14222">MSNKQKTYDDLIDLLLQEEMIHSSSKERAVFLKERSPDKASDMALLADKYREAHGNYDKGRVLRIGLETKISMIKMGQLKAKVEICLVPKREEKPEHVLYVENLVTLLEIVGIEQKGQPTKLLL</sequence>
<evidence type="ECO:0000313" key="2">
    <source>
        <dbReference type="Proteomes" id="UP001152320"/>
    </source>
</evidence>
<dbReference type="Proteomes" id="UP001152320">
    <property type="component" value="Chromosome 10"/>
</dbReference>
<keyword evidence="2" id="KW-1185">Reference proteome</keyword>